<keyword evidence="3" id="KW-1185">Reference proteome</keyword>
<feature type="transmembrane region" description="Helical" evidence="1">
    <location>
        <begin position="50"/>
        <end position="70"/>
    </location>
</feature>
<evidence type="ECO:0000256" key="1">
    <source>
        <dbReference type="SAM" id="Phobius"/>
    </source>
</evidence>
<proteinExistence type="predicted"/>
<dbReference type="EMBL" id="VYZN01000018">
    <property type="protein sequence ID" value="KAE9537450.1"/>
    <property type="molecule type" value="Genomic_DNA"/>
</dbReference>
<name>A0A6G0TR49_APHGL</name>
<keyword evidence="1" id="KW-1133">Transmembrane helix</keyword>
<evidence type="ECO:0000313" key="3">
    <source>
        <dbReference type="Proteomes" id="UP000475862"/>
    </source>
</evidence>
<gene>
    <name evidence="2" type="ORF">AGLY_006473</name>
</gene>
<keyword evidence="1" id="KW-0472">Membrane</keyword>
<comment type="caution">
    <text evidence="2">The sequence shown here is derived from an EMBL/GenBank/DDBJ whole genome shotgun (WGS) entry which is preliminary data.</text>
</comment>
<dbReference type="Proteomes" id="UP000475862">
    <property type="component" value="Unassembled WGS sequence"/>
</dbReference>
<organism evidence="2 3">
    <name type="scientific">Aphis glycines</name>
    <name type="common">Soybean aphid</name>
    <dbReference type="NCBI Taxonomy" id="307491"/>
    <lineage>
        <taxon>Eukaryota</taxon>
        <taxon>Metazoa</taxon>
        <taxon>Ecdysozoa</taxon>
        <taxon>Arthropoda</taxon>
        <taxon>Hexapoda</taxon>
        <taxon>Insecta</taxon>
        <taxon>Pterygota</taxon>
        <taxon>Neoptera</taxon>
        <taxon>Paraneoptera</taxon>
        <taxon>Hemiptera</taxon>
        <taxon>Sternorrhyncha</taxon>
        <taxon>Aphidomorpha</taxon>
        <taxon>Aphidoidea</taxon>
        <taxon>Aphididae</taxon>
        <taxon>Aphidini</taxon>
        <taxon>Aphis</taxon>
        <taxon>Aphis</taxon>
    </lineage>
</organism>
<dbReference type="AlphaFoldDB" id="A0A6G0TR49"/>
<keyword evidence="1" id="KW-0812">Transmembrane</keyword>
<evidence type="ECO:0000313" key="2">
    <source>
        <dbReference type="EMBL" id="KAE9537450.1"/>
    </source>
</evidence>
<sequence>MNYQIKSQKSNNMDIWLLLFEHVIFEHHNFKYLWYLLSALIHYSKYSNKLLKTFIVILKKILSIFFTIFYENIIGLLNSLSIKKHFIHNNNMLNNYLQSLQNSFQIFIIYSGRTNRCIKTLIGLILIICSADKIKHENIFHISSKFCILRDVVFACVVSILHTYDIVNFHSSVSIVKDQGIPSSCEFNALKNFKNALKISKKMQYKMAKIQYKINLRWFLI</sequence>
<accession>A0A6G0TR49</accession>
<reference evidence="2 3" key="1">
    <citation type="submission" date="2019-08" db="EMBL/GenBank/DDBJ databases">
        <title>The genome of the soybean aphid Biotype 1, its phylome, world population structure and adaptation to the North American continent.</title>
        <authorList>
            <person name="Giordano R."/>
            <person name="Donthu R.K."/>
            <person name="Hernandez A.G."/>
            <person name="Wright C.L."/>
            <person name="Zimin A.V."/>
        </authorList>
    </citation>
    <scope>NUCLEOTIDE SEQUENCE [LARGE SCALE GENOMIC DNA]</scope>
    <source>
        <tissue evidence="2">Whole aphids</tissue>
    </source>
</reference>
<protein>
    <submittedName>
        <fullName evidence="2">Uncharacterized protein</fullName>
    </submittedName>
</protein>